<organism evidence="2 3">
    <name type="scientific">Zalerion maritima</name>
    <dbReference type="NCBI Taxonomy" id="339359"/>
    <lineage>
        <taxon>Eukaryota</taxon>
        <taxon>Fungi</taxon>
        <taxon>Dikarya</taxon>
        <taxon>Ascomycota</taxon>
        <taxon>Pezizomycotina</taxon>
        <taxon>Sordariomycetes</taxon>
        <taxon>Lulworthiomycetidae</taxon>
        <taxon>Lulworthiales</taxon>
        <taxon>Lulworthiaceae</taxon>
        <taxon>Zalerion</taxon>
    </lineage>
</organism>
<feature type="region of interest" description="Disordered" evidence="1">
    <location>
        <begin position="147"/>
        <end position="219"/>
    </location>
</feature>
<dbReference type="AlphaFoldDB" id="A0AAD5WYE3"/>
<keyword evidence="3" id="KW-1185">Reference proteome</keyword>
<proteinExistence type="predicted"/>
<sequence>MSAHVSPPKRPRLCLQIKPVVGVNSRASRAFASLDPKDPTTFNTLSNAYSGAIDRSTPTITEPIATAEPITAINMSDATRDEKLRIQTPYQQTLPETPLTAHPISPNGQNPMEFPMPSAMTATPPLSAGPVENNEHKVFTFAPSDATPRQITMPFSPTEPRTPSRRFIVNPNTPKPPYTHPRALRSILRNSPLPPLTTSISSTSSTRTPVSPRRQSLRLQEKAAKRVGYNNPLTQTITTNKYTKSHIDLLAEEASPYSPVPEKDDPEVVLDLALAYTSNETRDGGMTPGPFEEMRRRMAGLGTDTPASPSGIRKRKRKEKKRRWVWTIGQEEDDDEVGGAMAAIKAAEKAGTITVSAPKPPVRALAPEQPPELIRDHSTDVSESESVDVVMSDTSSMLSEENNEYLHADEMDLDMKTPTVENPYGRPISRPRPVPSGLKRTCTREDTPIPPGLLKSDS</sequence>
<feature type="compositionally biased region" description="Basic and acidic residues" evidence="1">
    <location>
        <begin position="404"/>
        <end position="415"/>
    </location>
</feature>
<feature type="compositionally biased region" description="Polar residues" evidence="1">
    <location>
        <begin position="147"/>
        <end position="161"/>
    </location>
</feature>
<protein>
    <submittedName>
        <fullName evidence="2">Uncharacterized protein</fullName>
    </submittedName>
</protein>
<evidence type="ECO:0000256" key="1">
    <source>
        <dbReference type="SAM" id="MobiDB-lite"/>
    </source>
</evidence>
<evidence type="ECO:0000313" key="3">
    <source>
        <dbReference type="Proteomes" id="UP001201980"/>
    </source>
</evidence>
<gene>
    <name evidence="2" type="ORF">MKZ38_009771</name>
</gene>
<dbReference type="Proteomes" id="UP001201980">
    <property type="component" value="Unassembled WGS sequence"/>
</dbReference>
<accession>A0AAD5WYE3</accession>
<feature type="compositionally biased region" description="Low complexity" evidence="1">
    <location>
        <begin position="196"/>
        <end position="214"/>
    </location>
</feature>
<comment type="caution">
    <text evidence="2">The sequence shown here is derived from an EMBL/GenBank/DDBJ whole genome shotgun (WGS) entry which is preliminary data.</text>
</comment>
<feature type="compositionally biased region" description="Low complexity" evidence="1">
    <location>
        <begin position="387"/>
        <end position="397"/>
    </location>
</feature>
<reference evidence="2" key="1">
    <citation type="submission" date="2022-07" db="EMBL/GenBank/DDBJ databases">
        <title>Draft genome sequence of Zalerion maritima ATCC 34329, a (micro)plastics degrading marine fungus.</title>
        <authorList>
            <person name="Paco A."/>
            <person name="Goncalves M.F.M."/>
            <person name="Rocha-Santos T.A.P."/>
            <person name="Alves A."/>
        </authorList>
    </citation>
    <scope>NUCLEOTIDE SEQUENCE</scope>
    <source>
        <strain evidence="2">ATCC 34329</strain>
    </source>
</reference>
<dbReference type="EMBL" id="JAKWBI020000007">
    <property type="protein sequence ID" value="KAJ2906908.1"/>
    <property type="molecule type" value="Genomic_DNA"/>
</dbReference>
<name>A0AAD5WYE3_9PEZI</name>
<evidence type="ECO:0000313" key="2">
    <source>
        <dbReference type="EMBL" id="KAJ2906908.1"/>
    </source>
</evidence>
<feature type="region of interest" description="Disordered" evidence="1">
    <location>
        <begin position="376"/>
        <end position="458"/>
    </location>
</feature>